<dbReference type="RefSeq" id="WP_315732270.1">
    <property type="nucleotide sequence ID" value="NZ_JAVYII010000003.1"/>
</dbReference>
<keyword evidence="9" id="KW-1185">Reference proteome</keyword>
<evidence type="ECO:0000313" key="8">
    <source>
        <dbReference type="EMBL" id="MDT9592837.1"/>
    </source>
</evidence>
<keyword evidence="5 7" id="KW-1133">Transmembrane helix</keyword>
<feature type="transmembrane region" description="Helical" evidence="7">
    <location>
        <begin position="94"/>
        <end position="117"/>
    </location>
</feature>
<dbReference type="Proteomes" id="UP001268542">
    <property type="component" value="Unassembled WGS sequence"/>
</dbReference>
<comment type="caution">
    <text evidence="8">The sequence shown here is derived from an EMBL/GenBank/DDBJ whole genome shotgun (WGS) entry which is preliminary data.</text>
</comment>
<gene>
    <name evidence="8" type="ORF">RDV89_07145</name>
</gene>
<accession>A0ABU3PUC8</accession>
<evidence type="ECO:0000256" key="1">
    <source>
        <dbReference type="ARBA" id="ARBA00004141"/>
    </source>
</evidence>
<keyword evidence="3" id="KW-1003">Cell membrane</keyword>
<dbReference type="InterPro" id="IPR004776">
    <property type="entry name" value="Mem_transp_PIN-like"/>
</dbReference>
<dbReference type="EMBL" id="JAVYII010000003">
    <property type="protein sequence ID" value="MDT9592837.1"/>
    <property type="molecule type" value="Genomic_DNA"/>
</dbReference>
<feature type="transmembrane region" description="Helical" evidence="7">
    <location>
        <begin position="34"/>
        <end position="52"/>
    </location>
</feature>
<organism evidence="8 9">
    <name type="scientific">Nocardioides imazamoxiresistens</name>
    <dbReference type="NCBI Taxonomy" id="3231893"/>
    <lineage>
        <taxon>Bacteria</taxon>
        <taxon>Bacillati</taxon>
        <taxon>Actinomycetota</taxon>
        <taxon>Actinomycetes</taxon>
        <taxon>Propionibacteriales</taxon>
        <taxon>Nocardioidaceae</taxon>
        <taxon>Nocardioides</taxon>
    </lineage>
</organism>
<keyword evidence="2" id="KW-0813">Transport</keyword>
<proteinExistence type="predicted"/>
<feature type="transmembrane region" description="Helical" evidence="7">
    <location>
        <begin position="123"/>
        <end position="143"/>
    </location>
</feature>
<reference evidence="8 9" key="1">
    <citation type="submission" date="2023-08" db="EMBL/GenBank/DDBJ databases">
        <title>Nocardioides seae sp. nov., a bacterium isolated from a soil.</title>
        <authorList>
            <person name="Wang X."/>
        </authorList>
    </citation>
    <scope>NUCLEOTIDE SEQUENCE [LARGE SCALE GENOMIC DNA]</scope>
    <source>
        <strain evidence="8 9">YZH12</strain>
    </source>
</reference>
<protein>
    <submittedName>
        <fullName evidence="8">AEC family transporter</fullName>
    </submittedName>
</protein>
<evidence type="ECO:0000313" key="9">
    <source>
        <dbReference type="Proteomes" id="UP001268542"/>
    </source>
</evidence>
<sequence length="306" mass="31942">MLAVLEGFATITVLIGIGILLAQLGIIDLAGQRALSLLAFYVASPALLITVLEDEDIGDVLSKTLVASAASVLVVVVLYVLLARLVLHRDLAHTVVGSLCSGYVNGGNLGIPIAAYVLGDTALVAPVLLLQMLVLQPLALTVMDVAVAEERLSAVKVLTRPFRTPLTVGSLIGIFLSVTQLQLPRPVHDPLELLGAMAVPSMLLAYGVFLRLGPRPGFGGAAELLSITVLKLVVQPLAAWAVGRFVLGLDDHALLAVTVLAALPTAQNVFVHATRYDRGIVLARDAVFLTTILSVPAVTVVAALLA</sequence>
<evidence type="ECO:0000256" key="6">
    <source>
        <dbReference type="ARBA" id="ARBA00023136"/>
    </source>
</evidence>
<keyword evidence="4 7" id="KW-0812">Transmembrane</keyword>
<feature type="transmembrane region" description="Helical" evidence="7">
    <location>
        <begin position="224"/>
        <end position="247"/>
    </location>
</feature>
<keyword evidence="6 7" id="KW-0472">Membrane</keyword>
<evidence type="ECO:0000256" key="2">
    <source>
        <dbReference type="ARBA" id="ARBA00022448"/>
    </source>
</evidence>
<feature type="transmembrane region" description="Helical" evidence="7">
    <location>
        <begin position="64"/>
        <end position="87"/>
    </location>
</feature>
<feature type="transmembrane region" description="Helical" evidence="7">
    <location>
        <begin position="193"/>
        <end position="212"/>
    </location>
</feature>
<evidence type="ECO:0000256" key="5">
    <source>
        <dbReference type="ARBA" id="ARBA00022989"/>
    </source>
</evidence>
<feature type="transmembrane region" description="Helical" evidence="7">
    <location>
        <begin position="286"/>
        <end position="305"/>
    </location>
</feature>
<comment type="subcellular location">
    <subcellularLocation>
        <location evidence="1">Membrane</location>
        <topology evidence="1">Multi-pass membrane protein</topology>
    </subcellularLocation>
</comment>
<dbReference type="PANTHER" id="PTHR36838">
    <property type="entry name" value="AUXIN EFFLUX CARRIER FAMILY PROTEIN"/>
    <property type="match status" value="1"/>
</dbReference>
<name>A0ABU3PUC8_9ACTN</name>
<evidence type="ECO:0000256" key="3">
    <source>
        <dbReference type="ARBA" id="ARBA00022475"/>
    </source>
</evidence>
<dbReference type="PANTHER" id="PTHR36838:SF1">
    <property type="entry name" value="SLR1864 PROTEIN"/>
    <property type="match status" value="1"/>
</dbReference>
<feature type="transmembrane region" description="Helical" evidence="7">
    <location>
        <begin position="253"/>
        <end position="274"/>
    </location>
</feature>
<dbReference type="Pfam" id="PF03547">
    <property type="entry name" value="Mem_trans"/>
    <property type="match status" value="1"/>
</dbReference>
<feature type="transmembrane region" description="Helical" evidence="7">
    <location>
        <begin position="6"/>
        <end position="27"/>
    </location>
</feature>
<evidence type="ECO:0000256" key="7">
    <source>
        <dbReference type="SAM" id="Phobius"/>
    </source>
</evidence>
<evidence type="ECO:0000256" key="4">
    <source>
        <dbReference type="ARBA" id="ARBA00022692"/>
    </source>
</evidence>
<feature type="transmembrane region" description="Helical" evidence="7">
    <location>
        <begin position="164"/>
        <end position="181"/>
    </location>
</feature>